<evidence type="ECO:0000256" key="1">
    <source>
        <dbReference type="SAM" id="MobiDB-lite"/>
    </source>
</evidence>
<reference evidence="2 3" key="2">
    <citation type="submission" date="2018-11" db="EMBL/GenBank/DDBJ databases">
        <authorList>
            <consortium name="Pathogen Informatics"/>
        </authorList>
    </citation>
    <scope>NUCLEOTIDE SEQUENCE [LARGE SCALE GENOMIC DNA]</scope>
</reference>
<evidence type="ECO:0000313" key="2">
    <source>
        <dbReference type="EMBL" id="VDM42962.1"/>
    </source>
</evidence>
<name>A0A183UT21_TOXCA</name>
<protein>
    <submittedName>
        <fullName evidence="4">FIST_C domain-containing protein</fullName>
    </submittedName>
</protein>
<dbReference type="GO" id="GO:0000209">
    <property type="term" value="P:protein polyubiquitination"/>
    <property type="evidence" value="ECO:0007669"/>
    <property type="project" value="TreeGrafter"/>
</dbReference>
<evidence type="ECO:0000313" key="4">
    <source>
        <dbReference type="WBParaSite" id="TCNE_0001164101-mRNA-1"/>
    </source>
</evidence>
<organism evidence="3 4">
    <name type="scientific">Toxocara canis</name>
    <name type="common">Canine roundworm</name>
    <dbReference type="NCBI Taxonomy" id="6265"/>
    <lineage>
        <taxon>Eukaryota</taxon>
        <taxon>Metazoa</taxon>
        <taxon>Ecdysozoa</taxon>
        <taxon>Nematoda</taxon>
        <taxon>Chromadorea</taxon>
        <taxon>Rhabditida</taxon>
        <taxon>Spirurina</taxon>
        <taxon>Ascaridomorpha</taxon>
        <taxon>Ascaridoidea</taxon>
        <taxon>Toxocaridae</taxon>
        <taxon>Toxocara</taxon>
    </lineage>
</organism>
<dbReference type="WBParaSite" id="TCNE_0001164101-mRNA-1">
    <property type="protein sequence ID" value="TCNE_0001164101-mRNA-1"/>
    <property type="gene ID" value="TCNE_0001164101"/>
</dbReference>
<dbReference type="GO" id="GO:0032436">
    <property type="term" value="P:positive regulation of proteasomal ubiquitin-dependent protein catabolic process"/>
    <property type="evidence" value="ECO:0007669"/>
    <property type="project" value="TreeGrafter"/>
</dbReference>
<dbReference type="Proteomes" id="UP000050794">
    <property type="component" value="Unassembled WGS sequence"/>
</dbReference>
<dbReference type="PANTHER" id="PTHR14939">
    <property type="entry name" value="F-BOX ONLY PROTEIN 22"/>
    <property type="match status" value="1"/>
</dbReference>
<dbReference type="AlphaFoldDB" id="A0A183UT21"/>
<keyword evidence="3" id="KW-1185">Reference proteome</keyword>
<sequence length="387" mass="44020">MDNEEDTRVVLRKGSMQVSDSKCEREDGNSNRPLVLDNTFETAFGVTVRMFRWMNARELLKAKLVCKSWQKTIELVLSRRCKVSTFFQETSLTESDRSCSDAYPGNRLKELSVVPSLVFMLHCTKVRDYPLSWYTSVKRPISDSVPPNCRLIGGIADDGLYGQMSPPLRLPPAGKEESNLQVQEEIKCVILLASEPSWRQHERQMCDWLLNLQMDGPQVALCGGVLSFVRAEQVIKKDDIIRITRRRFWTEDRYPMAHMVGLVFGGRGVRASSFVISSSTQKEEDIKSEFNRWKRSVIDTWPCTSNCIAFLFSCCGRQSEVNEARLFTSVFPNIPICGLKTYGEYGSNVPSELLKVACENRSRKRVHSGSEEVLLSFSNVYAIVSFD</sequence>
<reference evidence="4" key="1">
    <citation type="submission" date="2016-06" db="UniProtKB">
        <authorList>
            <consortium name="WormBaseParasite"/>
        </authorList>
    </citation>
    <scope>IDENTIFICATION</scope>
</reference>
<dbReference type="PANTHER" id="PTHR14939:SF5">
    <property type="entry name" value="F-BOX ONLY PROTEIN 22"/>
    <property type="match status" value="1"/>
</dbReference>
<feature type="region of interest" description="Disordered" evidence="1">
    <location>
        <begin position="1"/>
        <end position="29"/>
    </location>
</feature>
<dbReference type="EMBL" id="UYWY01020933">
    <property type="protein sequence ID" value="VDM42962.1"/>
    <property type="molecule type" value="Genomic_DNA"/>
</dbReference>
<proteinExistence type="predicted"/>
<gene>
    <name evidence="2" type="ORF">TCNE_LOCUS11641</name>
</gene>
<accession>A0A183UT21</accession>
<evidence type="ECO:0000313" key="3">
    <source>
        <dbReference type="Proteomes" id="UP000050794"/>
    </source>
</evidence>